<evidence type="ECO:0000313" key="1">
    <source>
        <dbReference type="Ensembl" id="ENSSAUP00010069863.1"/>
    </source>
</evidence>
<dbReference type="Ensembl" id="ENSSAUT00010073129.1">
    <property type="protein sequence ID" value="ENSSAUP00010069863.1"/>
    <property type="gene ID" value="ENSSAUG00010027652.1"/>
</dbReference>
<accession>A0A671Z489</accession>
<reference evidence="1" key="1">
    <citation type="submission" date="2021-04" db="EMBL/GenBank/DDBJ databases">
        <authorList>
            <consortium name="Wellcome Sanger Institute Data Sharing"/>
        </authorList>
    </citation>
    <scope>NUCLEOTIDE SEQUENCE [LARGE SCALE GENOMIC DNA]</scope>
</reference>
<dbReference type="InParanoid" id="A0A671Z489"/>
<proteinExistence type="predicted"/>
<dbReference type="AlphaFoldDB" id="A0A671Z489"/>
<dbReference type="GeneTree" id="ENSGT01110000268488"/>
<name>A0A671Z489_SPAAU</name>
<reference evidence="1" key="2">
    <citation type="submission" date="2025-08" db="UniProtKB">
        <authorList>
            <consortium name="Ensembl"/>
        </authorList>
    </citation>
    <scope>IDENTIFICATION</scope>
</reference>
<reference evidence="1" key="3">
    <citation type="submission" date="2025-09" db="UniProtKB">
        <authorList>
            <consortium name="Ensembl"/>
        </authorList>
    </citation>
    <scope>IDENTIFICATION</scope>
</reference>
<evidence type="ECO:0000313" key="2">
    <source>
        <dbReference type="Proteomes" id="UP000472265"/>
    </source>
</evidence>
<dbReference type="Proteomes" id="UP000472265">
    <property type="component" value="Chromosome 11"/>
</dbReference>
<keyword evidence="2" id="KW-1185">Reference proteome</keyword>
<organism evidence="1 2">
    <name type="scientific">Sparus aurata</name>
    <name type="common">Gilthead sea bream</name>
    <dbReference type="NCBI Taxonomy" id="8175"/>
    <lineage>
        <taxon>Eukaryota</taxon>
        <taxon>Metazoa</taxon>
        <taxon>Chordata</taxon>
        <taxon>Craniata</taxon>
        <taxon>Vertebrata</taxon>
        <taxon>Euteleostomi</taxon>
        <taxon>Actinopterygii</taxon>
        <taxon>Neopterygii</taxon>
        <taxon>Teleostei</taxon>
        <taxon>Neoteleostei</taxon>
        <taxon>Acanthomorphata</taxon>
        <taxon>Eupercaria</taxon>
        <taxon>Spariformes</taxon>
        <taxon>Sparidae</taxon>
        <taxon>Sparus</taxon>
    </lineage>
</organism>
<sequence length="74" mass="8901">MADNETIKIKIIRTEDQRKAKREFGRARAKTRINIGDSFQRWRELRGLKGFKSHPEFARFLLDRYPSRPATMHR</sequence>
<protein>
    <submittedName>
        <fullName evidence="1">Uncharacterized protein</fullName>
    </submittedName>
</protein>